<keyword evidence="8 9" id="KW-0472">Membrane</keyword>
<evidence type="ECO:0000256" key="7">
    <source>
        <dbReference type="ARBA" id="ARBA00023128"/>
    </source>
</evidence>
<comment type="caution">
    <text evidence="12">The sequence shown here is derived from an EMBL/GenBank/DDBJ whole genome shotgun (WGS) entry which is preliminary data.</text>
</comment>
<protein>
    <submittedName>
        <fullName evidence="12">Mitochondrial carrier</fullName>
    </submittedName>
</protein>
<reference evidence="12" key="1">
    <citation type="submission" date="2016-06" db="EMBL/GenBank/DDBJ databases">
        <title>Draft Genome sequence of the fungus Inonotus baumii.</title>
        <authorList>
            <person name="Zhu H."/>
            <person name="Lin W."/>
        </authorList>
    </citation>
    <scope>NUCLEOTIDE SEQUENCE</scope>
    <source>
        <strain evidence="12">821</strain>
    </source>
</reference>
<keyword evidence="5" id="KW-0677">Repeat</keyword>
<comment type="similarity">
    <text evidence="2 10">Belongs to the mitochondrial carrier (TC 2.A.29) family.</text>
</comment>
<keyword evidence="7" id="KW-0496">Mitochondrion</keyword>
<evidence type="ECO:0000256" key="11">
    <source>
        <dbReference type="SAM" id="Phobius"/>
    </source>
</evidence>
<evidence type="ECO:0000256" key="6">
    <source>
        <dbReference type="ARBA" id="ARBA00022989"/>
    </source>
</evidence>
<dbReference type="PROSITE" id="PS50920">
    <property type="entry name" value="SOLCAR"/>
    <property type="match status" value="2"/>
</dbReference>
<dbReference type="GO" id="GO:0031966">
    <property type="term" value="C:mitochondrial membrane"/>
    <property type="evidence" value="ECO:0007669"/>
    <property type="project" value="UniProtKB-SubCell"/>
</dbReference>
<dbReference type="GO" id="GO:0000064">
    <property type="term" value="F:L-ornithine transmembrane transporter activity"/>
    <property type="evidence" value="ECO:0007669"/>
    <property type="project" value="TreeGrafter"/>
</dbReference>
<evidence type="ECO:0000256" key="10">
    <source>
        <dbReference type="RuleBase" id="RU000488"/>
    </source>
</evidence>
<organism evidence="12 13">
    <name type="scientific">Sanghuangporus baumii</name>
    <name type="common">Phellinus baumii</name>
    <dbReference type="NCBI Taxonomy" id="108892"/>
    <lineage>
        <taxon>Eukaryota</taxon>
        <taxon>Fungi</taxon>
        <taxon>Dikarya</taxon>
        <taxon>Basidiomycota</taxon>
        <taxon>Agaricomycotina</taxon>
        <taxon>Agaricomycetes</taxon>
        <taxon>Hymenochaetales</taxon>
        <taxon>Hymenochaetaceae</taxon>
        <taxon>Sanghuangporus</taxon>
    </lineage>
</organism>
<feature type="transmembrane region" description="Helical" evidence="11">
    <location>
        <begin position="138"/>
        <end position="160"/>
    </location>
</feature>
<dbReference type="Pfam" id="PF00153">
    <property type="entry name" value="Mito_carr"/>
    <property type="match status" value="2"/>
</dbReference>
<keyword evidence="3 10" id="KW-0813">Transport</keyword>
<evidence type="ECO:0000313" key="13">
    <source>
        <dbReference type="Proteomes" id="UP000757232"/>
    </source>
</evidence>
<name>A0A9Q5HZ23_SANBA</name>
<dbReference type="AlphaFoldDB" id="A0A9Q5HZ23"/>
<gene>
    <name evidence="12" type="ORF">A7U60_g4269</name>
</gene>
<feature type="repeat" description="Solcar" evidence="9">
    <location>
        <begin position="178"/>
        <end position="264"/>
    </location>
</feature>
<evidence type="ECO:0000256" key="8">
    <source>
        <dbReference type="ARBA" id="ARBA00023136"/>
    </source>
</evidence>
<evidence type="ECO:0000256" key="2">
    <source>
        <dbReference type="ARBA" id="ARBA00006375"/>
    </source>
</evidence>
<evidence type="ECO:0000256" key="5">
    <source>
        <dbReference type="ARBA" id="ARBA00022737"/>
    </source>
</evidence>
<evidence type="ECO:0000256" key="1">
    <source>
        <dbReference type="ARBA" id="ARBA00004225"/>
    </source>
</evidence>
<dbReference type="OrthoDB" id="193856at2759"/>
<dbReference type="InterPro" id="IPR050567">
    <property type="entry name" value="Mitochondrial_Carrier"/>
</dbReference>
<dbReference type="InterPro" id="IPR023395">
    <property type="entry name" value="MCP_dom_sf"/>
</dbReference>
<dbReference type="Proteomes" id="UP000757232">
    <property type="component" value="Unassembled WGS sequence"/>
</dbReference>
<evidence type="ECO:0000256" key="4">
    <source>
        <dbReference type="ARBA" id="ARBA00022692"/>
    </source>
</evidence>
<keyword evidence="6 11" id="KW-1133">Transmembrane helix</keyword>
<comment type="subcellular location">
    <subcellularLocation>
        <location evidence="1">Mitochondrion membrane</location>
        <topology evidence="1">Multi-pass membrane protein</topology>
    </subcellularLocation>
</comment>
<accession>A0A9Q5HZ23</accession>
<dbReference type="InterPro" id="IPR018108">
    <property type="entry name" value="MCP_transmembrane"/>
</dbReference>
<sequence length="290" mass="31788">MSCPSSTSTHPILPSSNQTDGVVAGMGSGLTKIADEAIGIKDLIPSRLAYNAVLLDFTMGHWIVSQKSLETRVFVPSIKGQHRLLLAGVQLTPAPVATPIELVKVKLQLQRERLASDREFKNPIHCARRIIQMQGVPGLWTGLTGSLLFRSNFMWMFMSYEVLMRGFGELSGTRLEINDGLATFMSGGLASFSYWFMAIAADNVKSRMMAAPLDLPRQSVAAVAKRIYHENGLKGFARGLTPILLRAFPVNASALFVYEGLMKLMNAEKVGVTISLLQRERAIESVSESD</sequence>
<feature type="repeat" description="Solcar" evidence="9">
    <location>
        <begin position="82"/>
        <end position="166"/>
    </location>
</feature>
<dbReference type="Gene3D" id="1.50.40.10">
    <property type="entry name" value="Mitochondrial carrier domain"/>
    <property type="match status" value="1"/>
</dbReference>
<dbReference type="GO" id="GO:1990575">
    <property type="term" value="P:mitochondrial L-ornithine transmembrane transport"/>
    <property type="evidence" value="ECO:0007669"/>
    <property type="project" value="TreeGrafter"/>
</dbReference>
<dbReference type="SUPFAM" id="SSF103506">
    <property type="entry name" value="Mitochondrial carrier"/>
    <property type="match status" value="1"/>
</dbReference>
<feature type="transmembrane region" description="Helical" evidence="11">
    <location>
        <begin position="180"/>
        <end position="201"/>
    </location>
</feature>
<keyword evidence="13" id="KW-1185">Reference proteome</keyword>
<evidence type="ECO:0000256" key="9">
    <source>
        <dbReference type="PROSITE-ProRule" id="PRU00282"/>
    </source>
</evidence>
<evidence type="ECO:0000313" key="12">
    <source>
        <dbReference type="EMBL" id="OCB88566.1"/>
    </source>
</evidence>
<dbReference type="PANTHER" id="PTHR45624">
    <property type="entry name" value="MITOCHONDRIAL BASIC AMINO ACIDS TRANSPORTER-RELATED"/>
    <property type="match status" value="1"/>
</dbReference>
<proteinExistence type="inferred from homology"/>
<keyword evidence="4 9" id="KW-0812">Transmembrane</keyword>
<dbReference type="PANTHER" id="PTHR45624:SF57">
    <property type="entry name" value="MITOCHONDRIAL SUBSTRATE CARRIER FAMILY PROTEIN L"/>
    <property type="match status" value="1"/>
</dbReference>
<evidence type="ECO:0000256" key="3">
    <source>
        <dbReference type="ARBA" id="ARBA00022448"/>
    </source>
</evidence>
<dbReference type="EMBL" id="LNZH02000176">
    <property type="protein sequence ID" value="OCB88566.1"/>
    <property type="molecule type" value="Genomic_DNA"/>
</dbReference>